<comment type="caution">
    <text evidence="4">The sequence shown here is derived from an EMBL/GenBank/DDBJ whole genome shotgun (WGS) entry which is preliminary data.</text>
</comment>
<dbReference type="AlphaFoldDB" id="A0A077M7A7"/>
<evidence type="ECO:0000256" key="2">
    <source>
        <dbReference type="SAM" id="SignalP"/>
    </source>
</evidence>
<name>A0A077M7A7_9MICO</name>
<dbReference type="Pfam" id="PF03713">
    <property type="entry name" value="DUF305"/>
    <property type="match status" value="1"/>
</dbReference>
<feature type="signal peptide" evidence="2">
    <location>
        <begin position="1"/>
        <end position="16"/>
    </location>
</feature>
<dbReference type="OrthoDB" id="26872at2"/>
<accession>A0A077M7A7</accession>
<protein>
    <recommendedName>
        <fullName evidence="3">DUF305 domain-containing protein</fullName>
    </recommendedName>
</protein>
<dbReference type="InterPro" id="IPR012347">
    <property type="entry name" value="Ferritin-like"/>
</dbReference>
<dbReference type="PANTHER" id="PTHR36933:SF1">
    <property type="entry name" value="SLL0788 PROTEIN"/>
    <property type="match status" value="1"/>
</dbReference>
<proteinExistence type="predicted"/>
<dbReference type="InterPro" id="IPR005183">
    <property type="entry name" value="DUF305_CopM-like"/>
</dbReference>
<evidence type="ECO:0000313" key="5">
    <source>
        <dbReference type="Proteomes" id="UP000035720"/>
    </source>
</evidence>
<sequence length="210" mass="21672">MTAVLAGAAVAVGALAGCSGGDTTQTSTSSSASSASSASASAGASESSAGESSESAATHNDADEMYVLMMVPHHEQAIEMADLVPSHTDNAELTTLAAAIKAAQQPEIDQMTGWLKDWGLTPMTMAEAHMHDMGSTGMMSEADMARLEGLSGAAFDKAWLQLMIAHHQGAIVMSNSLFEDGVDPQVQHLAEGIVTTQQEEITQMESMLAG</sequence>
<keyword evidence="5" id="KW-1185">Reference proteome</keyword>
<gene>
    <name evidence="4" type="ORF">BN13_170010</name>
</gene>
<feature type="compositionally biased region" description="Low complexity" evidence="1">
    <location>
        <begin position="26"/>
        <end position="57"/>
    </location>
</feature>
<reference evidence="4 5" key="1">
    <citation type="journal article" date="2013" name="ISME J.">
        <title>A metabolic model for members of the genus Tetrasphaera involved in enhanced biological phosphorus removal.</title>
        <authorList>
            <person name="Kristiansen R."/>
            <person name="Nguyen H.T.T."/>
            <person name="Saunders A.M."/>
            <person name="Nielsen J.L."/>
            <person name="Wimmer R."/>
            <person name="Le V.Q."/>
            <person name="McIlroy S.J."/>
            <person name="Petrovski S."/>
            <person name="Seviour R.J."/>
            <person name="Calteau A."/>
            <person name="Nielsen K.L."/>
            <person name="Nielsen P.H."/>
        </authorList>
    </citation>
    <scope>NUCLEOTIDE SEQUENCE [LARGE SCALE GENOMIC DNA]</scope>
    <source>
        <strain evidence="4 5">Ben 74</strain>
    </source>
</reference>
<dbReference type="EMBL" id="CAJC01000079">
    <property type="protein sequence ID" value="CCI52409.1"/>
    <property type="molecule type" value="Genomic_DNA"/>
</dbReference>
<dbReference type="PANTHER" id="PTHR36933">
    <property type="entry name" value="SLL0788 PROTEIN"/>
    <property type="match status" value="1"/>
</dbReference>
<organism evidence="4 5">
    <name type="scientific">Nostocoides jenkinsii Ben 74</name>
    <dbReference type="NCBI Taxonomy" id="1193518"/>
    <lineage>
        <taxon>Bacteria</taxon>
        <taxon>Bacillati</taxon>
        <taxon>Actinomycetota</taxon>
        <taxon>Actinomycetes</taxon>
        <taxon>Micrococcales</taxon>
        <taxon>Intrasporangiaceae</taxon>
        <taxon>Nostocoides</taxon>
    </lineage>
</organism>
<dbReference type="Gene3D" id="1.20.1260.10">
    <property type="match status" value="1"/>
</dbReference>
<dbReference type="Proteomes" id="UP000035720">
    <property type="component" value="Unassembled WGS sequence"/>
</dbReference>
<evidence type="ECO:0000256" key="1">
    <source>
        <dbReference type="SAM" id="MobiDB-lite"/>
    </source>
</evidence>
<evidence type="ECO:0000313" key="4">
    <source>
        <dbReference type="EMBL" id="CCI52409.1"/>
    </source>
</evidence>
<keyword evidence="2" id="KW-0732">Signal</keyword>
<feature type="chain" id="PRO_5039366439" description="DUF305 domain-containing protein" evidence="2">
    <location>
        <begin position="17"/>
        <end position="210"/>
    </location>
</feature>
<feature type="region of interest" description="Disordered" evidence="1">
    <location>
        <begin position="20"/>
        <end position="57"/>
    </location>
</feature>
<feature type="domain" description="DUF305" evidence="3">
    <location>
        <begin position="63"/>
        <end position="208"/>
    </location>
</feature>
<dbReference type="STRING" id="1193518.BN13_170010"/>
<evidence type="ECO:0000259" key="3">
    <source>
        <dbReference type="Pfam" id="PF03713"/>
    </source>
</evidence>